<dbReference type="EMBL" id="MU004242">
    <property type="protein sequence ID" value="KAF2664719.1"/>
    <property type="molecule type" value="Genomic_DNA"/>
</dbReference>
<gene>
    <name evidence="7" type="ORF">BT63DRAFT_96732</name>
</gene>
<keyword evidence="2 6" id="KW-0812">Transmembrane</keyword>
<evidence type="ECO:0000256" key="2">
    <source>
        <dbReference type="ARBA" id="ARBA00022692"/>
    </source>
</evidence>
<accession>A0A6A6TXB2</accession>
<dbReference type="GO" id="GO:0015087">
    <property type="term" value="F:cobalt ion transmembrane transporter activity"/>
    <property type="evidence" value="ECO:0007669"/>
    <property type="project" value="TreeGrafter"/>
</dbReference>
<reference evidence="7" key="1">
    <citation type="journal article" date="2020" name="Stud. Mycol.">
        <title>101 Dothideomycetes genomes: a test case for predicting lifestyles and emergence of pathogens.</title>
        <authorList>
            <person name="Haridas S."/>
            <person name="Albert R."/>
            <person name="Binder M."/>
            <person name="Bloem J."/>
            <person name="Labutti K."/>
            <person name="Salamov A."/>
            <person name="Andreopoulos B."/>
            <person name="Baker S."/>
            <person name="Barry K."/>
            <person name="Bills G."/>
            <person name="Bluhm B."/>
            <person name="Cannon C."/>
            <person name="Castanera R."/>
            <person name="Culley D."/>
            <person name="Daum C."/>
            <person name="Ezra D."/>
            <person name="Gonzalez J."/>
            <person name="Henrissat B."/>
            <person name="Kuo A."/>
            <person name="Liang C."/>
            <person name="Lipzen A."/>
            <person name="Lutzoni F."/>
            <person name="Magnuson J."/>
            <person name="Mondo S."/>
            <person name="Nolan M."/>
            <person name="Ohm R."/>
            <person name="Pangilinan J."/>
            <person name="Park H.-J."/>
            <person name="Ramirez L."/>
            <person name="Alfaro M."/>
            <person name="Sun H."/>
            <person name="Tritt A."/>
            <person name="Yoshinaga Y."/>
            <person name="Zwiers L.-H."/>
            <person name="Turgeon B."/>
            <person name="Goodwin S."/>
            <person name="Spatafora J."/>
            <person name="Crous P."/>
            <person name="Grigoriev I."/>
        </authorList>
    </citation>
    <scope>NUCLEOTIDE SEQUENCE</scope>
    <source>
        <strain evidence="7">CBS 115976</strain>
    </source>
</reference>
<proteinExistence type="predicted"/>
<dbReference type="GO" id="GO:0050897">
    <property type="term" value="F:cobalt ion binding"/>
    <property type="evidence" value="ECO:0007669"/>
    <property type="project" value="TreeGrafter"/>
</dbReference>
<dbReference type="SUPFAM" id="SSF144083">
    <property type="entry name" value="Magnesium transport protein CorA, transmembrane region"/>
    <property type="match status" value="1"/>
</dbReference>
<keyword evidence="4 6" id="KW-0472">Membrane</keyword>
<name>A0A6A6TXB2_9PEZI</name>
<dbReference type="GO" id="GO:0015095">
    <property type="term" value="F:magnesium ion transmembrane transporter activity"/>
    <property type="evidence" value="ECO:0007669"/>
    <property type="project" value="TreeGrafter"/>
</dbReference>
<dbReference type="PANTHER" id="PTHR46494">
    <property type="entry name" value="CORA FAMILY METAL ION TRANSPORTER (EUROFUNG)"/>
    <property type="match status" value="1"/>
</dbReference>
<dbReference type="InterPro" id="IPR045863">
    <property type="entry name" value="CorA_TM1_TM2"/>
</dbReference>
<evidence type="ECO:0000256" key="4">
    <source>
        <dbReference type="ARBA" id="ARBA00023136"/>
    </source>
</evidence>
<organism evidence="7 8">
    <name type="scientific">Microthyrium microscopicum</name>
    <dbReference type="NCBI Taxonomy" id="703497"/>
    <lineage>
        <taxon>Eukaryota</taxon>
        <taxon>Fungi</taxon>
        <taxon>Dikarya</taxon>
        <taxon>Ascomycota</taxon>
        <taxon>Pezizomycotina</taxon>
        <taxon>Dothideomycetes</taxon>
        <taxon>Dothideomycetes incertae sedis</taxon>
        <taxon>Microthyriales</taxon>
        <taxon>Microthyriaceae</taxon>
        <taxon>Microthyrium</taxon>
    </lineage>
</organism>
<dbReference type="PANTHER" id="PTHR46494:SF1">
    <property type="entry name" value="CORA FAMILY METAL ION TRANSPORTER (EUROFUNG)"/>
    <property type="match status" value="1"/>
</dbReference>
<feature type="compositionally biased region" description="Polar residues" evidence="5">
    <location>
        <begin position="1"/>
        <end position="11"/>
    </location>
</feature>
<dbReference type="Proteomes" id="UP000799302">
    <property type="component" value="Unassembled WGS sequence"/>
</dbReference>
<dbReference type="GO" id="GO:0000287">
    <property type="term" value="F:magnesium ion binding"/>
    <property type="evidence" value="ECO:0007669"/>
    <property type="project" value="TreeGrafter"/>
</dbReference>
<evidence type="ECO:0000256" key="1">
    <source>
        <dbReference type="ARBA" id="ARBA00004651"/>
    </source>
</evidence>
<dbReference type="AlphaFoldDB" id="A0A6A6TXB2"/>
<evidence type="ECO:0008006" key="9">
    <source>
        <dbReference type="Google" id="ProtNLM"/>
    </source>
</evidence>
<evidence type="ECO:0000256" key="5">
    <source>
        <dbReference type="SAM" id="MobiDB-lite"/>
    </source>
</evidence>
<dbReference type="GO" id="GO:0005886">
    <property type="term" value="C:plasma membrane"/>
    <property type="evidence" value="ECO:0007669"/>
    <property type="project" value="UniProtKB-SubCell"/>
</dbReference>
<keyword evidence="3 6" id="KW-1133">Transmembrane helix</keyword>
<comment type="subcellular location">
    <subcellularLocation>
        <location evidence="1">Cell membrane</location>
        <topology evidence="1">Multi-pass membrane protein</topology>
    </subcellularLocation>
</comment>
<dbReference type="OrthoDB" id="194358at2759"/>
<dbReference type="Pfam" id="PF01544">
    <property type="entry name" value="CorA"/>
    <property type="match status" value="1"/>
</dbReference>
<feature type="region of interest" description="Disordered" evidence="5">
    <location>
        <begin position="1"/>
        <end position="47"/>
    </location>
</feature>
<sequence>MASSRTASNAPSLHRRTLSAPTPTIEVEDVSHPLTSAEELDDEPIDAPPIRAKTIGPGPVPSAQQSQYQHHQKHLQGVAWRKKWDKDHNPFKDGRVLIVDLLSRDQSSDKKRQTQAHELGSLTELNNFYTNKDKKTPCLRIVHVQNSPWARDFLFRKYGIANPEDPVYRRQMGNAFSKWAMYEKPQRRAGRPVLNARAFRIDKSPMRNVWRTGFGADYLRYFTPGHIGADEEEGGDSRVSDFKLLELDKWMGAEGDESYPSHGFDVYVQRLSVYIQRNMENAGLVNEDWNYESNQFGPRDSEEIERAEQANNVEDNEEADMKTQNGAWKKHRDQFDNGTTLVVFESSHSNLARDTLIEARAEIEKKWRRLFMDLPRDDFENDSDLALECIDVALKYVFAAVLESWQKFLAKCEEHVDILEEKIYENPADESRAPELWANQNLWLKVEKLLYVQMEAVDSLRQYMRELAMEVREFAHDIPEQFKRVEVLIEEELTKPTASLNDLLYKSVQIRDSRHSLQLGTSMWRLSWITFIFLPLTFISGFFGMNVDLFQPDGGYPSIKWYFIVSVVMLILVICGVYLLRNSLNLRREDPLRRGTFEGIYYQFAQDHPNLWSRNGPRNWVRPKGAFSRVKWMLLCHWYSAKAVRAQPLVDINEMGLAARIKHRFAKKWLGEIHVHPDDELSAAERAEADGDFGAVMELISVATPVAAADGDPTIAARLGDTALRRILVSRKEGSRSSSGSPRRGAYRRSSPSGRSGARTPSRGRSGSPMSDGMVCEEDEDSRRNDELAEDDGNWERGRIAAEERRERERRREEPTTEGASALLAIPATNRQVLTRSDPRA</sequence>
<evidence type="ECO:0000313" key="7">
    <source>
        <dbReference type="EMBL" id="KAF2664719.1"/>
    </source>
</evidence>
<evidence type="ECO:0000256" key="3">
    <source>
        <dbReference type="ARBA" id="ARBA00022989"/>
    </source>
</evidence>
<feature type="transmembrane region" description="Helical" evidence="6">
    <location>
        <begin position="526"/>
        <end position="547"/>
    </location>
</feature>
<feature type="region of interest" description="Disordered" evidence="5">
    <location>
        <begin position="730"/>
        <end position="841"/>
    </location>
</feature>
<evidence type="ECO:0000256" key="6">
    <source>
        <dbReference type="SAM" id="Phobius"/>
    </source>
</evidence>
<protein>
    <recommendedName>
        <fullName evidence="9">Cora-domain-containing protein</fullName>
    </recommendedName>
</protein>
<feature type="compositionally biased region" description="Low complexity" evidence="5">
    <location>
        <begin position="736"/>
        <end position="773"/>
    </location>
</feature>
<feature type="compositionally biased region" description="Basic and acidic residues" evidence="5">
    <location>
        <begin position="794"/>
        <end position="815"/>
    </location>
</feature>
<dbReference type="InterPro" id="IPR002523">
    <property type="entry name" value="MgTranspt_CorA/ZnTranspt_ZntB"/>
</dbReference>
<keyword evidence="8" id="KW-1185">Reference proteome</keyword>
<dbReference type="Gene3D" id="1.20.58.340">
    <property type="entry name" value="Magnesium transport protein CorA, transmembrane region"/>
    <property type="match status" value="1"/>
</dbReference>
<feature type="transmembrane region" description="Helical" evidence="6">
    <location>
        <begin position="559"/>
        <end position="580"/>
    </location>
</feature>
<evidence type="ECO:0000313" key="8">
    <source>
        <dbReference type="Proteomes" id="UP000799302"/>
    </source>
</evidence>